<dbReference type="PANTHER" id="PTHR31378">
    <property type="entry name" value="EGF-LIKE DOMAIN-CONTAINING PROTEIN-RELATED-RELATED"/>
    <property type="match status" value="1"/>
</dbReference>
<dbReference type="EMBL" id="GL883010">
    <property type="protein sequence ID" value="EGG21304.1"/>
    <property type="molecule type" value="Genomic_DNA"/>
</dbReference>
<name>F4PRA4_CACFS</name>
<dbReference type="Pfam" id="PF23034">
    <property type="entry name" value="DUF7035"/>
    <property type="match status" value="1"/>
</dbReference>
<dbReference type="OrthoDB" id="21537at2759"/>
<evidence type="ECO:0000259" key="2">
    <source>
        <dbReference type="Pfam" id="PF22933"/>
    </source>
</evidence>
<evidence type="ECO:0000259" key="5">
    <source>
        <dbReference type="Pfam" id="PF24893"/>
    </source>
</evidence>
<protein>
    <recommendedName>
        <fullName evidence="8">EGF-like domain-containing protein</fullName>
    </recommendedName>
</protein>
<dbReference type="InterPro" id="IPR055463">
    <property type="entry name" value="DUF7035"/>
</dbReference>
<organism evidence="6 7">
    <name type="scientific">Cavenderia fasciculata</name>
    <name type="common">Slime mold</name>
    <name type="synonym">Dictyostelium fasciculatum</name>
    <dbReference type="NCBI Taxonomy" id="261658"/>
    <lineage>
        <taxon>Eukaryota</taxon>
        <taxon>Amoebozoa</taxon>
        <taxon>Evosea</taxon>
        <taxon>Eumycetozoa</taxon>
        <taxon>Dictyostelia</taxon>
        <taxon>Acytosteliales</taxon>
        <taxon>Cavenderiaceae</taxon>
        <taxon>Cavenderia</taxon>
    </lineage>
</organism>
<feature type="transmembrane region" description="Helical" evidence="1">
    <location>
        <begin position="15"/>
        <end position="33"/>
    </location>
</feature>
<proteinExistence type="predicted"/>
<dbReference type="InterPro" id="IPR055462">
    <property type="entry name" value="DUF7034"/>
</dbReference>
<dbReference type="GeneID" id="14873225"/>
<keyword evidence="7" id="KW-1185">Reference proteome</keyword>
<dbReference type="Proteomes" id="UP000007797">
    <property type="component" value="Unassembled WGS sequence"/>
</dbReference>
<keyword evidence="1" id="KW-1133">Transmembrane helix</keyword>
<dbReference type="KEGG" id="dfa:DFA_01185"/>
<accession>F4PRA4</accession>
<evidence type="ECO:0000259" key="3">
    <source>
        <dbReference type="Pfam" id="PF23033"/>
    </source>
</evidence>
<evidence type="ECO:0000313" key="7">
    <source>
        <dbReference type="Proteomes" id="UP000007797"/>
    </source>
</evidence>
<keyword evidence="1" id="KW-0812">Transmembrane</keyword>
<sequence>MVQPTIKPPANRNTSFLFLFNLIIFILLSSSLVGDVECVTFRGAALPLIVYQSVGDVCSGTLVIGVESAEPTQTQITPSALFNGVTQDAGASPFIKLTIYLKNIPPTGNQPIPINVTVTSTVNSLVTPFEIYCIKATNERFDSFNSYYQDIGQFSVAMVGSFRGRFLTKQTQQDYGYSYTFPGNDSSCFRIQGLSAGYGDLYPMMLIAVPSLACKYNFFNNVSVTVIDGNGVTNESSVTIQTITLRAKGNRDNCTFMSYRQIGNIQPTYLKNTFYSFGQFVGDMHTFNTNLLSWVGLYGQSHVNTEPIPFISAMQGVYIQFTTIAANGQALMAMSLSLNNQPNLLSYDYPFGISGSMNNLTETYLLYYPNQAVPPEFTCNANQTIHKVIIPNRLNTPIPGPSLPIINDLIINRMKTKVVLMIRASSIYGILSITVNGLYYLEERHLVSGNITDGWFEATLDCSTFVFVSENSYTFRVYDRAYRQGNYFSNMFVQTLAVIPFPLIATVNDIQSIVFSPNVIDVSNMDVQVTLSVSFKSLDIANRLPSPIFLPNSDQLLNGPPCPPVWNDRLQQYQFNITVPRNTFEGPYPYTLVFESQYLLSAILAPLFGPQSILTIISPAADRVLPLITDLSQVLEQSDGQFIMYWNFTIQDEPNGFDHGIVNVTSNKDYKPYTFVINQSTRKSGTKFNGVYQISLTTGSPMDQTFTFDNVELCDTCGNCGSSSKPITMDPLAMIRNTDQFAAASKFVFNNSPLSGSSNIPVGTLTLTKNKVDVSGTVSQRTVGVTLTVVDLDGLEMSARHTPIIYVQSLASKLTQPNQPLSFEAILDVSQVGYVYKAQIVLPYGYGNKDYPIIFSAHGFANTKLTFGQALNVTLERDFLNSTIYIDSCSIAQNVVTVIGNNLYGATAIFDPPIINLLSDEPPYWVIFQSSTMLQINMTATPTQTFNLFARRIITSNACLINVQQAPNNTNVTCPSSCGPNGYCSGTNCICNPGWSGVTCMSTIINVNTTFNATNPSVETVDVDSTIKSIISIVAIQEIDPTNDQVIRSYPFTTWNSSNQLDSRIRYFYRSHLVDPVDTNLPIQTTIVKVTIEEFNATTNYTFANQLLLMVPGSIKYTIELDGYQFSSQVSTLRLLMSTTIQSTDGNACLSSDQGPSGGGGSPTIDSNWFSLRVNEKSIFGRFIKVGIVDNRLMSITTSFIQQEQQNDNINQLIAINIPNFNDNVILDPDFSFLISNSGNDCSKKNGLSVQQIAGIVVGSVVAAVLVTAAVIYILKKKYSIKFSRKRLVVIPLETRA</sequence>
<keyword evidence="1" id="KW-0472">Membrane</keyword>
<evidence type="ECO:0008006" key="8">
    <source>
        <dbReference type="Google" id="ProtNLM"/>
    </source>
</evidence>
<feature type="transmembrane region" description="Helical" evidence="1">
    <location>
        <begin position="1253"/>
        <end position="1275"/>
    </location>
</feature>
<dbReference type="Pfam" id="PF24893">
    <property type="entry name" value="DUF7743"/>
    <property type="match status" value="1"/>
</dbReference>
<evidence type="ECO:0000259" key="4">
    <source>
        <dbReference type="Pfam" id="PF23034"/>
    </source>
</evidence>
<dbReference type="OMA" id="PEETEEC"/>
<feature type="domain" description="DUF7743" evidence="5">
    <location>
        <begin position="402"/>
        <end position="510"/>
    </location>
</feature>
<dbReference type="InterPro" id="IPR054484">
    <property type="entry name" value="ComC_SSD"/>
</dbReference>
<dbReference type="RefSeq" id="XP_004359154.1">
    <property type="nucleotide sequence ID" value="XM_004359097.1"/>
</dbReference>
<reference evidence="7" key="1">
    <citation type="journal article" date="2011" name="Genome Res.">
        <title>Phylogeny-wide analysis of social amoeba genomes highlights ancient origins for complex intercellular communication.</title>
        <authorList>
            <person name="Heidel A.J."/>
            <person name="Lawal H.M."/>
            <person name="Felder M."/>
            <person name="Schilde C."/>
            <person name="Helps N.R."/>
            <person name="Tunggal B."/>
            <person name="Rivero F."/>
            <person name="John U."/>
            <person name="Schleicher M."/>
            <person name="Eichinger L."/>
            <person name="Platzer M."/>
            <person name="Noegel A.A."/>
            <person name="Schaap P."/>
            <person name="Gloeckner G."/>
        </authorList>
    </citation>
    <scope>NUCLEOTIDE SEQUENCE [LARGE SCALE GENOMIC DNA]</scope>
    <source>
        <strain evidence="7">SH3</strain>
    </source>
</reference>
<dbReference type="PANTHER" id="PTHR31378:SF17">
    <property type="match status" value="1"/>
</dbReference>
<dbReference type="InterPro" id="IPR056645">
    <property type="entry name" value="DUF7743"/>
</dbReference>
<gene>
    <name evidence="6" type="ORF">DFA_01185</name>
</gene>
<feature type="domain" description="ComC supersandwich" evidence="2">
    <location>
        <begin position="1018"/>
        <end position="1234"/>
    </location>
</feature>
<feature type="domain" description="DUF7035" evidence="4">
    <location>
        <begin position="621"/>
        <end position="740"/>
    </location>
</feature>
<feature type="domain" description="DUF7034" evidence="3">
    <location>
        <begin position="766"/>
        <end position="881"/>
    </location>
</feature>
<evidence type="ECO:0000313" key="6">
    <source>
        <dbReference type="EMBL" id="EGG21304.1"/>
    </source>
</evidence>
<evidence type="ECO:0000256" key="1">
    <source>
        <dbReference type="SAM" id="Phobius"/>
    </source>
</evidence>
<dbReference type="Pfam" id="PF23033">
    <property type="entry name" value="DUF7034"/>
    <property type="match status" value="1"/>
</dbReference>
<dbReference type="Pfam" id="PF22933">
    <property type="entry name" value="ComC_SSD"/>
    <property type="match status" value="1"/>
</dbReference>
<feature type="transmembrane region" description="Helical" evidence="1">
    <location>
        <begin position="420"/>
        <end position="441"/>
    </location>
</feature>